<reference evidence="3" key="1">
    <citation type="submission" date="2022-10" db="EMBL/GenBank/DDBJ databases">
        <title>The complete genomes of actinobacterial strains from the NBC collection.</title>
        <authorList>
            <person name="Joergensen T.S."/>
            <person name="Alvarez Arevalo M."/>
            <person name="Sterndorff E.B."/>
            <person name="Faurdal D."/>
            <person name="Vuksanovic O."/>
            <person name="Mourched A.-S."/>
            <person name="Charusanti P."/>
            <person name="Shaw S."/>
            <person name="Blin K."/>
            <person name="Weber T."/>
        </authorList>
    </citation>
    <scope>NUCLEOTIDE SEQUENCE</scope>
    <source>
        <strain evidence="3">NBC_00003</strain>
    </source>
</reference>
<evidence type="ECO:0000313" key="3">
    <source>
        <dbReference type="EMBL" id="WTW66754.1"/>
    </source>
</evidence>
<dbReference type="AlphaFoldDB" id="A0AAU2VGT4"/>
<evidence type="ECO:0000256" key="1">
    <source>
        <dbReference type="SAM" id="MobiDB-lite"/>
    </source>
</evidence>
<protein>
    <recommendedName>
        <fullName evidence="4">Secreted protein</fullName>
    </recommendedName>
</protein>
<accession>A0AAU2VGT4</accession>
<feature type="chain" id="PRO_5043614834" description="Secreted protein" evidence="2">
    <location>
        <begin position="26"/>
        <end position="264"/>
    </location>
</feature>
<sequence length="264" mass="26723">MRTARRLTSALLASAAVLGPAGSLAYAIGEPGGGGGSLELWPTSASPGTTVTANTAACGSAGRATGDANTVGAGDFPMSAATHKEVIAGQFQVASHAKPGSFRIRVSCENGKVVDAQLTVAGGSDLDRDRDQRGNDKSWDGSGQGGKEKPGDGNGQWSKDKSWDGSDQRGKDKPWDGNGQGGKDKPGDGYDQRGKDKPWDGNDQRGKDKPGDNSDPRGHVKTGVGGSVGPDTTEIAVGAAVLAAAAVGGTWLLRRRASGAQGRG</sequence>
<name>A0AAU2VGT4_9ACTN</name>
<keyword evidence="2" id="KW-0732">Signal</keyword>
<proteinExistence type="predicted"/>
<evidence type="ECO:0000256" key="2">
    <source>
        <dbReference type="SAM" id="SignalP"/>
    </source>
</evidence>
<feature type="compositionally biased region" description="Basic and acidic residues" evidence="1">
    <location>
        <begin position="125"/>
        <end position="139"/>
    </location>
</feature>
<feature type="region of interest" description="Disordered" evidence="1">
    <location>
        <begin position="123"/>
        <end position="230"/>
    </location>
</feature>
<feature type="compositionally biased region" description="Basic and acidic residues" evidence="1">
    <location>
        <begin position="158"/>
        <end position="175"/>
    </location>
</feature>
<dbReference type="EMBL" id="CP108318">
    <property type="protein sequence ID" value="WTW66754.1"/>
    <property type="molecule type" value="Genomic_DNA"/>
</dbReference>
<feature type="compositionally biased region" description="Basic and acidic residues" evidence="1">
    <location>
        <begin position="182"/>
        <end position="218"/>
    </location>
</feature>
<evidence type="ECO:0008006" key="4">
    <source>
        <dbReference type="Google" id="ProtNLM"/>
    </source>
</evidence>
<organism evidence="3">
    <name type="scientific">Streptomyces sp. NBC_00003</name>
    <dbReference type="NCBI Taxonomy" id="2903608"/>
    <lineage>
        <taxon>Bacteria</taxon>
        <taxon>Bacillati</taxon>
        <taxon>Actinomycetota</taxon>
        <taxon>Actinomycetes</taxon>
        <taxon>Kitasatosporales</taxon>
        <taxon>Streptomycetaceae</taxon>
        <taxon>Streptomyces</taxon>
    </lineage>
</organism>
<feature type="signal peptide" evidence="2">
    <location>
        <begin position="1"/>
        <end position="25"/>
    </location>
</feature>
<gene>
    <name evidence="3" type="ORF">OG549_27965</name>
</gene>